<proteinExistence type="predicted"/>
<sequence>MTVSDSDRPHSQLARYEDVFCGYPPQLGGLTVDTSRLRVDPKAPHPA</sequence>
<dbReference type="EMBL" id="CP163441">
    <property type="protein sequence ID" value="XDQ45629.1"/>
    <property type="molecule type" value="Genomic_DNA"/>
</dbReference>
<gene>
    <name evidence="1" type="ORF">AB5J52_27140</name>
</gene>
<accession>A0AB39QST6</accession>
<dbReference type="AlphaFoldDB" id="A0AB39QST6"/>
<protein>
    <submittedName>
        <fullName evidence="1">Uncharacterized protein</fullName>
    </submittedName>
</protein>
<dbReference type="RefSeq" id="WP_369224475.1">
    <property type="nucleotide sequence ID" value="NZ_CP163441.1"/>
</dbReference>
<evidence type="ECO:0000313" key="1">
    <source>
        <dbReference type="EMBL" id="XDQ45629.1"/>
    </source>
</evidence>
<reference evidence="1" key="1">
    <citation type="submission" date="2024-07" db="EMBL/GenBank/DDBJ databases">
        <authorList>
            <person name="Yu S.T."/>
        </authorList>
    </citation>
    <scope>NUCLEOTIDE SEQUENCE</scope>
    <source>
        <strain evidence="1">R39</strain>
    </source>
</reference>
<organism evidence="1">
    <name type="scientific">Streptomyces sp. R39</name>
    <dbReference type="NCBI Taxonomy" id="3238631"/>
    <lineage>
        <taxon>Bacteria</taxon>
        <taxon>Bacillati</taxon>
        <taxon>Actinomycetota</taxon>
        <taxon>Actinomycetes</taxon>
        <taxon>Kitasatosporales</taxon>
        <taxon>Streptomycetaceae</taxon>
        <taxon>Streptomyces</taxon>
    </lineage>
</organism>
<name>A0AB39QST6_9ACTN</name>